<evidence type="ECO:0000256" key="2">
    <source>
        <dbReference type="ARBA" id="ARBA00022612"/>
    </source>
</evidence>
<protein>
    <recommendedName>
        <fullName evidence="6">Phage head-tail adapter protein</fullName>
    </recommendedName>
</protein>
<comment type="caution">
    <text evidence="4">The sequence shown here is derived from an EMBL/GenBank/DDBJ whole genome shotgun (WGS) entry which is preliminary data.</text>
</comment>
<dbReference type="Pfam" id="PF12236">
    <property type="entry name" value="Head-tail_con"/>
    <property type="match status" value="1"/>
</dbReference>
<evidence type="ECO:0000256" key="1">
    <source>
        <dbReference type="ARBA" id="ARBA00004328"/>
    </source>
</evidence>
<evidence type="ECO:0000313" key="5">
    <source>
        <dbReference type="Proteomes" id="UP000725649"/>
    </source>
</evidence>
<accession>A0A928DP29</accession>
<evidence type="ECO:0000313" key="4">
    <source>
        <dbReference type="EMBL" id="MBE6421358.1"/>
    </source>
</evidence>
<evidence type="ECO:0008006" key="6">
    <source>
        <dbReference type="Google" id="ProtNLM"/>
    </source>
</evidence>
<comment type="subcellular location">
    <subcellularLocation>
        <location evidence="1">Virion</location>
    </subcellularLocation>
</comment>
<gene>
    <name evidence="4" type="ORF">E7027_04415</name>
</gene>
<dbReference type="InterPro" id="IPR020991">
    <property type="entry name" value="Connector_podovirus"/>
</dbReference>
<evidence type="ECO:0000256" key="3">
    <source>
        <dbReference type="ARBA" id="ARBA00023219"/>
    </source>
</evidence>
<sequence>MDLRLSKKYDELSHRLSVMEGKRSSWESLWQRIAELADPKNATFTVERTFGQIDKGQRKTDSTLALTVPKWANAMDGLTTPKTQKWHGLTITDTDLADKYRDYFEACRDVLFSIRYGAGSNFSSANNENLKMIGFYGNGPFSVTENYGKGINYKAWPVQEFFVEQNNLGDIDVFFRKFTLNTRQALQEFGEHTPADIKKCDKLDKEWQFLMAVYPNTDYTPGRFDGAKKKFACDYLCLTTKEVVLQSGFDVCPFCYPRYDVLPNLQDPYGYSPTMLLLPEIKKLASMGRSNLRVAGRASDPTYLMADEDIIGVDRVGMPNALIPGGLDANGRPRVQALQNPGQLPFSLEMLQDMRQLIREGFDMNLFATMINKPDMTATEVLQRQQETAVLVGPTTSRREREFLSHVIAKEFEIAMRAGQLPPMPPELAEALSAGQAEFQIEYESPIRRAQEADSGTAIMRTLEVAGALAPFDPSIKNQINAGRVLKEVAKVFGAPSKIFNTDEEKEALDASDAQMAQAQQMLEAAPVMSQSAKDLAAAQAATGAELR</sequence>
<name>A0A928DP29_9BACT</name>
<organism evidence="4 5">
    <name type="scientific">Candidatus Avelusimicrobium gallicola</name>
    <dbReference type="NCBI Taxonomy" id="2562704"/>
    <lineage>
        <taxon>Bacteria</taxon>
        <taxon>Pseudomonadati</taxon>
        <taxon>Elusimicrobiota</taxon>
        <taxon>Elusimicrobia</taxon>
        <taxon>Elusimicrobiales</taxon>
        <taxon>Elusimicrobiaceae</taxon>
        <taxon>Candidatus Avelusimicrobium</taxon>
    </lineage>
</organism>
<keyword evidence="3" id="KW-0231">Viral genome packaging</keyword>
<reference evidence="4" key="1">
    <citation type="submission" date="2019-04" db="EMBL/GenBank/DDBJ databases">
        <title>Evolution of Biomass-Degrading Anaerobic Consortia Revealed by Metagenomics.</title>
        <authorList>
            <person name="Peng X."/>
        </authorList>
    </citation>
    <scope>NUCLEOTIDE SEQUENCE</scope>
    <source>
        <strain evidence="4">SIG66</strain>
    </source>
</reference>
<proteinExistence type="predicted"/>
<dbReference type="AlphaFoldDB" id="A0A928DP29"/>
<dbReference type="Proteomes" id="UP000725649">
    <property type="component" value="Unassembled WGS sequence"/>
</dbReference>
<keyword evidence="2" id="KW-1188">Viral release from host cell</keyword>
<dbReference type="EMBL" id="SUVG01000004">
    <property type="protein sequence ID" value="MBE6421358.1"/>
    <property type="molecule type" value="Genomic_DNA"/>
</dbReference>